<gene>
    <name evidence="1" type="ORF">SAMN05660330_04283</name>
</gene>
<reference evidence="1 2" key="1">
    <citation type="submission" date="2016-10" db="EMBL/GenBank/DDBJ databases">
        <authorList>
            <person name="de Groot N.N."/>
        </authorList>
    </citation>
    <scope>NUCLEOTIDE SEQUENCE [LARGE SCALE GENOMIC DNA]</scope>
    <source>
        <strain evidence="1 2">DSM 12130</strain>
    </source>
</reference>
<sequence>MKHNVTLTKTEFQKIMERLDRLEEKIDHQNDPGKQLSIAKKAQVMREALASGDKARIKAAKQLVG</sequence>
<name>A0A1H0VWZ0_9BACT</name>
<keyword evidence="2" id="KW-1185">Reference proteome</keyword>
<accession>A0A1H0VWZ0</accession>
<protein>
    <submittedName>
        <fullName evidence="1">Uncharacterized protein</fullName>
    </submittedName>
</protein>
<dbReference type="RefSeq" id="WP_092226199.1">
    <property type="nucleotide sequence ID" value="NZ_FNJI01000071.1"/>
</dbReference>
<dbReference type="Proteomes" id="UP000199073">
    <property type="component" value="Unassembled WGS sequence"/>
</dbReference>
<evidence type="ECO:0000313" key="1">
    <source>
        <dbReference type="EMBL" id="SDP82771.1"/>
    </source>
</evidence>
<dbReference type="STRING" id="91360.SAMN05660330_04283"/>
<organism evidence="1 2">
    <name type="scientific">Desulforhopalus singaporensis</name>
    <dbReference type="NCBI Taxonomy" id="91360"/>
    <lineage>
        <taxon>Bacteria</taxon>
        <taxon>Pseudomonadati</taxon>
        <taxon>Thermodesulfobacteriota</taxon>
        <taxon>Desulfobulbia</taxon>
        <taxon>Desulfobulbales</taxon>
        <taxon>Desulfocapsaceae</taxon>
        <taxon>Desulforhopalus</taxon>
    </lineage>
</organism>
<proteinExistence type="predicted"/>
<dbReference type="AlphaFoldDB" id="A0A1H0VWZ0"/>
<dbReference type="EMBL" id="FNJI01000071">
    <property type="protein sequence ID" value="SDP82771.1"/>
    <property type="molecule type" value="Genomic_DNA"/>
</dbReference>
<evidence type="ECO:0000313" key="2">
    <source>
        <dbReference type="Proteomes" id="UP000199073"/>
    </source>
</evidence>